<dbReference type="Pfam" id="PF05019">
    <property type="entry name" value="Coq4"/>
    <property type="match status" value="1"/>
</dbReference>
<reference evidence="1 2" key="1">
    <citation type="submission" date="2013-09" db="EMBL/GenBank/DDBJ databases">
        <title>Whole genome shotgun sequence of Novosphingobium tardaugens NBRC 16725.</title>
        <authorList>
            <person name="Isaki S."/>
            <person name="Hosoyama A."/>
            <person name="Tsuchikane K."/>
            <person name="Katsumata H."/>
            <person name="Ando Y."/>
            <person name="Yamazaki S."/>
            <person name="Fujita N."/>
        </authorList>
    </citation>
    <scope>NUCLEOTIDE SEQUENCE [LARGE SCALE GENOMIC DNA]</scope>
    <source>
        <strain evidence="1 2">NBRC 16725</strain>
    </source>
</reference>
<dbReference type="KEGG" id="ntd:EGO55_02550"/>
<sequence>MQDNDTPYLLRGMKSVATESSTLISSSPYLNDPRLRDWIATSFLRRSGKDRPTSADAYALHLILRDILDLDRIEELFTAQRKTSPELDRWFSEGFSSTFTVDELLAYPEGSLGYVFGRYLADNAFQIDIVPRFEPKNQFEYYSLRSGQTHDLEHIITGGNFDILGELVPYYARLTNVPRFLDAELAGMVNVGQLLGAQRLICRTGLHYQQSFLAAMAASQGGMRVGLESGPIFMAKYEDVFHLPIPEARAALGIKGAEQIDTAEASLAWEEYA</sequence>
<protein>
    <recommendedName>
        <fullName evidence="3">Ubiquinone biosynthesis protein Coq4</fullName>
    </recommendedName>
</protein>
<dbReference type="EMBL" id="BASZ01000003">
    <property type="protein sequence ID" value="GAD48517.1"/>
    <property type="molecule type" value="Genomic_DNA"/>
</dbReference>
<proteinExistence type="predicted"/>
<dbReference type="AlphaFoldDB" id="U2YJW0"/>
<evidence type="ECO:0000313" key="1">
    <source>
        <dbReference type="EMBL" id="GAD48517.1"/>
    </source>
</evidence>
<organism evidence="1 2">
    <name type="scientific">Caenibius tardaugens NBRC 16725</name>
    <dbReference type="NCBI Taxonomy" id="1219035"/>
    <lineage>
        <taxon>Bacteria</taxon>
        <taxon>Pseudomonadati</taxon>
        <taxon>Pseudomonadota</taxon>
        <taxon>Alphaproteobacteria</taxon>
        <taxon>Sphingomonadales</taxon>
        <taxon>Erythrobacteraceae</taxon>
        <taxon>Caenibius</taxon>
    </lineage>
</organism>
<dbReference type="InterPro" id="IPR007715">
    <property type="entry name" value="Coq4"/>
</dbReference>
<name>U2YJW0_9SPHN</name>
<accession>U2YJW0</accession>
<dbReference type="OrthoDB" id="5723450at2"/>
<comment type="caution">
    <text evidence="1">The sequence shown here is derived from an EMBL/GenBank/DDBJ whole genome shotgun (WGS) entry which is preliminary data.</text>
</comment>
<evidence type="ECO:0008006" key="3">
    <source>
        <dbReference type="Google" id="ProtNLM"/>
    </source>
</evidence>
<gene>
    <name evidence="1" type="ORF">NT2_03_00050</name>
</gene>
<keyword evidence="2" id="KW-1185">Reference proteome</keyword>
<dbReference type="RefSeq" id="WP_021689424.1">
    <property type="nucleotide sequence ID" value="NZ_BASZ01000003.1"/>
</dbReference>
<dbReference type="GO" id="GO:0006744">
    <property type="term" value="P:ubiquinone biosynthetic process"/>
    <property type="evidence" value="ECO:0007669"/>
    <property type="project" value="InterPro"/>
</dbReference>
<dbReference type="Proteomes" id="UP000016568">
    <property type="component" value="Unassembled WGS sequence"/>
</dbReference>
<dbReference type="eggNOG" id="COG5031">
    <property type="taxonomic scope" value="Bacteria"/>
</dbReference>
<evidence type="ECO:0000313" key="2">
    <source>
        <dbReference type="Proteomes" id="UP000016568"/>
    </source>
</evidence>